<name>A0ABV8YBC0_9DEIO</name>
<feature type="region of interest" description="Disordered" evidence="1">
    <location>
        <begin position="213"/>
        <end position="253"/>
    </location>
</feature>
<sequence>MNLLMPRDPAQALKKIETDIPPAMRFDLIKLVFDAYRDVYRQVQAFPLGLRKDEFGRRLRTELSSRLYMLAERGDLRLRRRIVKAPRASAHFVLLRRGQTFILPANTKRISGLPRSSLYLTVLNSAAAPDLEDLDLYLAPRTDDLPVILQYGHSYPVSNVPREPNFLRLAVLDTDGKRYICSIDLLAEARSGQAGMPAEVAIDKPAIAPVPAASELPNIPARKRRGMEEKTEEQAVGADQPTMPLRIKAKKGD</sequence>
<evidence type="ECO:0000256" key="1">
    <source>
        <dbReference type="SAM" id="MobiDB-lite"/>
    </source>
</evidence>
<gene>
    <name evidence="2" type="ORF">ACFO0P_15880</name>
</gene>
<reference evidence="3" key="1">
    <citation type="journal article" date="2019" name="Int. J. Syst. Evol. Microbiol.">
        <title>The Global Catalogue of Microorganisms (GCM) 10K type strain sequencing project: providing services to taxonomists for standard genome sequencing and annotation.</title>
        <authorList>
            <consortium name="The Broad Institute Genomics Platform"/>
            <consortium name="The Broad Institute Genome Sequencing Center for Infectious Disease"/>
            <person name="Wu L."/>
            <person name="Ma J."/>
        </authorList>
    </citation>
    <scope>NUCLEOTIDE SEQUENCE [LARGE SCALE GENOMIC DNA]</scope>
    <source>
        <strain evidence="3">CCUG 39970</strain>
    </source>
</reference>
<comment type="caution">
    <text evidence="2">The sequence shown here is derived from an EMBL/GenBank/DDBJ whole genome shotgun (WGS) entry which is preliminary data.</text>
</comment>
<evidence type="ECO:0000313" key="3">
    <source>
        <dbReference type="Proteomes" id="UP001595939"/>
    </source>
</evidence>
<proteinExistence type="predicted"/>
<dbReference type="Proteomes" id="UP001595939">
    <property type="component" value="Unassembled WGS sequence"/>
</dbReference>
<dbReference type="RefSeq" id="WP_380129971.1">
    <property type="nucleotide sequence ID" value="NZ_JBHSEG010000008.1"/>
</dbReference>
<protein>
    <submittedName>
        <fullName evidence="2">Uncharacterized protein</fullName>
    </submittedName>
</protein>
<organism evidence="2 3">
    <name type="scientific">Deinococcus sonorensis</name>
    <dbReference type="NCBI Taxonomy" id="309891"/>
    <lineage>
        <taxon>Bacteria</taxon>
        <taxon>Thermotogati</taxon>
        <taxon>Deinococcota</taxon>
        <taxon>Deinococci</taxon>
        <taxon>Deinococcales</taxon>
        <taxon>Deinococcaceae</taxon>
        <taxon>Deinococcus</taxon>
    </lineage>
</organism>
<evidence type="ECO:0000313" key="2">
    <source>
        <dbReference type="EMBL" id="MFC4455257.1"/>
    </source>
</evidence>
<accession>A0ABV8YBC0</accession>
<keyword evidence="3" id="KW-1185">Reference proteome</keyword>
<dbReference type="EMBL" id="JBHSEG010000008">
    <property type="protein sequence ID" value="MFC4455257.1"/>
    <property type="molecule type" value="Genomic_DNA"/>
</dbReference>